<evidence type="ECO:0000256" key="4">
    <source>
        <dbReference type="ARBA" id="ARBA00022989"/>
    </source>
</evidence>
<feature type="transmembrane region" description="Helical" evidence="6">
    <location>
        <begin position="155"/>
        <end position="174"/>
    </location>
</feature>
<evidence type="ECO:0000259" key="7">
    <source>
        <dbReference type="Pfam" id="PF00892"/>
    </source>
</evidence>
<feature type="transmembrane region" description="Helical" evidence="6">
    <location>
        <begin position="106"/>
        <end position="124"/>
    </location>
</feature>
<reference evidence="8 9" key="1">
    <citation type="submission" date="2017-02" db="EMBL/GenBank/DDBJ databases">
        <title>Delving into the versatile metabolic prowess of the omnipresent phylum Bacteroidetes.</title>
        <authorList>
            <person name="Nobu M.K."/>
            <person name="Mei R."/>
            <person name="Narihiro T."/>
            <person name="Kuroda K."/>
            <person name="Liu W.-T."/>
        </authorList>
    </citation>
    <scope>NUCLEOTIDE SEQUENCE [LARGE SCALE GENOMIC DNA]</scope>
    <source>
        <strain evidence="8">ADurb.Bin417</strain>
    </source>
</reference>
<dbReference type="AlphaFoldDB" id="A0A1V5M8K6"/>
<feature type="transmembrane region" description="Helical" evidence="6">
    <location>
        <begin position="216"/>
        <end position="235"/>
    </location>
</feature>
<dbReference type="GO" id="GO:0005886">
    <property type="term" value="C:plasma membrane"/>
    <property type="evidence" value="ECO:0007669"/>
    <property type="project" value="UniProtKB-SubCell"/>
</dbReference>
<feature type="transmembrane region" description="Helical" evidence="6">
    <location>
        <begin position="272"/>
        <end position="290"/>
    </location>
</feature>
<proteinExistence type="predicted"/>
<keyword evidence="4 6" id="KW-1133">Transmembrane helix</keyword>
<evidence type="ECO:0000313" key="8">
    <source>
        <dbReference type="EMBL" id="OPZ89486.1"/>
    </source>
</evidence>
<name>A0A1V5M8K6_UNCT6</name>
<keyword evidence="2" id="KW-1003">Cell membrane</keyword>
<dbReference type="InterPro" id="IPR051258">
    <property type="entry name" value="Diverse_Substrate_Transporter"/>
</dbReference>
<feature type="domain" description="EamA" evidence="7">
    <location>
        <begin position="12"/>
        <end position="145"/>
    </location>
</feature>
<feature type="transmembrane region" description="Helical" evidence="6">
    <location>
        <begin position="131"/>
        <end position="149"/>
    </location>
</feature>
<dbReference type="InterPro" id="IPR000620">
    <property type="entry name" value="EamA_dom"/>
</dbReference>
<protein>
    <submittedName>
        <fullName evidence="8">EamA-like transporter family protein</fullName>
    </submittedName>
</protein>
<evidence type="ECO:0000256" key="6">
    <source>
        <dbReference type="SAM" id="Phobius"/>
    </source>
</evidence>
<dbReference type="PANTHER" id="PTHR42920">
    <property type="entry name" value="OS03G0707200 PROTEIN-RELATED"/>
    <property type="match status" value="1"/>
</dbReference>
<dbReference type="EMBL" id="MWAK01000361">
    <property type="protein sequence ID" value="OPZ89486.1"/>
    <property type="molecule type" value="Genomic_DNA"/>
</dbReference>
<comment type="caution">
    <text evidence="8">The sequence shown here is derived from an EMBL/GenBank/DDBJ whole genome shotgun (WGS) entry which is preliminary data.</text>
</comment>
<dbReference type="PANTHER" id="PTHR42920:SF5">
    <property type="entry name" value="EAMA DOMAIN-CONTAINING PROTEIN"/>
    <property type="match status" value="1"/>
</dbReference>
<sequence length="302" mass="32520">MNGPDPVRNPGKGLAYALAGNLALTIGFICAKISLTAFDPVTFSLVWTATATILTLGYLFLRDGWRKLRLPRELWLRTIAMGAATGAGMIWGWSGLKRLDPSLAAFFGRFETLLIILMGGLFLSERFQRREAAPVALMVAGGFLSATGGGGRVSLGILLILLAGLATAFQHLLAKGGLDRISPRTMLAYRNGLAFLVVLLWSLSSRLDFQVPAGCWLATIIGAGFAPFLGFLLVFHSYRHWELSRTGVILNVQPLLVIPASFLVFGTLPGRLALAGGLAILAGSFWLARIHQQVEKQDKAGK</sequence>
<evidence type="ECO:0000256" key="1">
    <source>
        <dbReference type="ARBA" id="ARBA00004651"/>
    </source>
</evidence>
<accession>A0A1V5M8K6</accession>
<keyword evidence="3 6" id="KW-0812">Transmembrane</keyword>
<organism evidence="8 9">
    <name type="scientific">candidate division TA06 bacterium ADurb.Bin417</name>
    <dbReference type="NCBI Taxonomy" id="1852828"/>
    <lineage>
        <taxon>Bacteria</taxon>
        <taxon>Bacteria division TA06</taxon>
    </lineage>
</organism>
<dbReference type="InterPro" id="IPR037185">
    <property type="entry name" value="EmrE-like"/>
</dbReference>
<feature type="transmembrane region" description="Helical" evidence="6">
    <location>
        <begin position="74"/>
        <end position="94"/>
    </location>
</feature>
<feature type="transmembrane region" description="Helical" evidence="6">
    <location>
        <begin position="41"/>
        <end position="62"/>
    </location>
</feature>
<dbReference type="Pfam" id="PF00892">
    <property type="entry name" value="EamA"/>
    <property type="match status" value="2"/>
</dbReference>
<gene>
    <name evidence="8" type="ORF">BWY73_01497</name>
</gene>
<dbReference type="Proteomes" id="UP000485484">
    <property type="component" value="Unassembled WGS sequence"/>
</dbReference>
<evidence type="ECO:0000256" key="2">
    <source>
        <dbReference type="ARBA" id="ARBA00022475"/>
    </source>
</evidence>
<evidence type="ECO:0000256" key="5">
    <source>
        <dbReference type="ARBA" id="ARBA00023136"/>
    </source>
</evidence>
<keyword evidence="5 6" id="KW-0472">Membrane</keyword>
<evidence type="ECO:0000313" key="9">
    <source>
        <dbReference type="Proteomes" id="UP000485484"/>
    </source>
</evidence>
<feature type="domain" description="EamA" evidence="7">
    <location>
        <begin position="155"/>
        <end position="287"/>
    </location>
</feature>
<dbReference type="SUPFAM" id="SSF103481">
    <property type="entry name" value="Multidrug resistance efflux transporter EmrE"/>
    <property type="match status" value="2"/>
</dbReference>
<evidence type="ECO:0000256" key="3">
    <source>
        <dbReference type="ARBA" id="ARBA00022692"/>
    </source>
</evidence>
<feature type="transmembrane region" description="Helical" evidence="6">
    <location>
        <begin position="186"/>
        <end position="204"/>
    </location>
</feature>
<feature type="transmembrane region" description="Helical" evidence="6">
    <location>
        <begin position="247"/>
        <end position="266"/>
    </location>
</feature>
<feature type="transmembrane region" description="Helical" evidence="6">
    <location>
        <begin position="14"/>
        <end position="35"/>
    </location>
</feature>
<comment type="subcellular location">
    <subcellularLocation>
        <location evidence="1">Cell membrane</location>
        <topology evidence="1">Multi-pass membrane protein</topology>
    </subcellularLocation>
</comment>